<dbReference type="GO" id="GO:0006888">
    <property type="term" value="P:endoplasmic reticulum to Golgi vesicle-mediated transport"/>
    <property type="evidence" value="ECO:0007669"/>
    <property type="project" value="InterPro"/>
</dbReference>
<evidence type="ECO:0000313" key="9">
    <source>
        <dbReference type="Proteomes" id="UP000789375"/>
    </source>
</evidence>
<proteinExistence type="inferred from homology"/>
<feature type="chain" id="PRO_5040165422" evidence="7">
    <location>
        <begin position="25"/>
        <end position="135"/>
    </location>
</feature>
<comment type="subcellular location">
    <subcellularLocation>
        <location evidence="1">Membrane</location>
        <topology evidence="1">Multi-pass membrane protein</topology>
    </subcellularLocation>
</comment>
<accession>A0A9N8YT21</accession>
<evidence type="ECO:0000256" key="6">
    <source>
        <dbReference type="SAM" id="Phobius"/>
    </source>
</evidence>
<evidence type="ECO:0000256" key="2">
    <source>
        <dbReference type="ARBA" id="ARBA00008096"/>
    </source>
</evidence>
<dbReference type="GO" id="GO:0005789">
    <property type="term" value="C:endoplasmic reticulum membrane"/>
    <property type="evidence" value="ECO:0007669"/>
    <property type="project" value="TreeGrafter"/>
</dbReference>
<dbReference type="GO" id="GO:0030134">
    <property type="term" value="C:COPII-coated ER to Golgi transport vesicle"/>
    <property type="evidence" value="ECO:0007669"/>
    <property type="project" value="TreeGrafter"/>
</dbReference>
<evidence type="ECO:0000256" key="7">
    <source>
        <dbReference type="SAM" id="SignalP"/>
    </source>
</evidence>
<keyword evidence="5 6" id="KW-0472">Membrane</keyword>
<feature type="transmembrane region" description="Helical" evidence="6">
    <location>
        <begin position="48"/>
        <end position="72"/>
    </location>
</feature>
<keyword evidence="7" id="KW-0732">Signal</keyword>
<name>A0A9N8YT21_FUNMO</name>
<dbReference type="Pfam" id="PF04148">
    <property type="entry name" value="Erv26"/>
    <property type="match status" value="1"/>
</dbReference>
<evidence type="ECO:0000256" key="4">
    <source>
        <dbReference type="ARBA" id="ARBA00022989"/>
    </source>
</evidence>
<organism evidence="8 9">
    <name type="scientific">Funneliformis mosseae</name>
    <name type="common">Endomycorrhizal fungus</name>
    <name type="synonym">Glomus mosseae</name>
    <dbReference type="NCBI Taxonomy" id="27381"/>
    <lineage>
        <taxon>Eukaryota</taxon>
        <taxon>Fungi</taxon>
        <taxon>Fungi incertae sedis</taxon>
        <taxon>Mucoromycota</taxon>
        <taxon>Glomeromycotina</taxon>
        <taxon>Glomeromycetes</taxon>
        <taxon>Glomerales</taxon>
        <taxon>Glomeraceae</taxon>
        <taxon>Funneliformis</taxon>
    </lineage>
</organism>
<keyword evidence="9" id="KW-1185">Reference proteome</keyword>
<comment type="caution">
    <text evidence="8">The sequence shown here is derived from an EMBL/GenBank/DDBJ whole genome shotgun (WGS) entry which is preliminary data.</text>
</comment>
<evidence type="ECO:0000313" key="8">
    <source>
        <dbReference type="EMBL" id="CAG8450938.1"/>
    </source>
</evidence>
<sequence length="135" mass="15182">MTLLHVLSYGAALLAFLFLTLSLAELVEEYTVLTKKIIKNVTLYFTSVYFVFVDIAAFFGICVWLIPFSYFISLSANDNALPSFDTKSYNIDLIPARNKSGLLKNLLNFILQKKEEIIPLTSASQSSNLSTRKNL</sequence>
<keyword evidence="3 6" id="KW-0812">Transmembrane</keyword>
<feature type="signal peptide" evidence="7">
    <location>
        <begin position="1"/>
        <end position="24"/>
    </location>
</feature>
<reference evidence="8" key="1">
    <citation type="submission" date="2021-06" db="EMBL/GenBank/DDBJ databases">
        <authorList>
            <person name="Kallberg Y."/>
            <person name="Tangrot J."/>
            <person name="Rosling A."/>
        </authorList>
    </citation>
    <scope>NUCLEOTIDE SEQUENCE</scope>
    <source>
        <strain evidence="8">87-6 pot B 2015</strain>
    </source>
</reference>
<dbReference type="InterPro" id="IPR007277">
    <property type="entry name" value="Svp26/Tex261"/>
</dbReference>
<dbReference type="EMBL" id="CAJVPP010000173">
    <property type="protein sequence ID" value="CAG8450938.1"/>
    <property type="molecule type" value="Genomic_DNA"/>
</dbReference>
<keyword evidence="4 6" id="KW-1133">Transmembrane helix</keyword>
<evidence type="ECO:0000256" key="3">
    <source>
        <dbReference type="ARBA" id="ARBA00022692"/>
    </source>
</evidence>
<dbReference type="PANTHER" id="PTHR13144">
    <property type="entry name" value="TEX261 PROTEIN"/>
    <property type="match status" value="1"/>
</dbReference>
<evidence type="ECO:0000256" key="5">
    <source>
        <dbReference type="ARBA" id="ARBA00023136"/>
    </source>
</evidence>
<comment type="similarity">
    <text evidence="2">Belongs to the SVP26 family.</text>
</comment>
<dbReference type="AlphaFoldDB" id="A0A9N8YT21"/>
<dbReference type="Proteomes" id="UP000789375">
    <property type="component" value="Unassembled WGS sequence"/>
</dbReference>
<gene>
    <name evidence="8" type="ORF">FMOSSE_LOCUS1507</name>
</gene>
<dbReference type="PANTHER" id="PTHR13144:SF0">
    <property type="entry name" value="PROTEIN TEX261"/>
    <property type="match status" value="1"/>
</dbReference>
<dbReference type="GO" id="GO:0097020">
    <property type="term" value="F:COPII receptor activity"/>
    <property type="evidence" value="ECO:0007669"/>
    <property type="project" value="InterPro"/>
</dbReference>
<protein>
    <submittedName>
        <fullName evidence="8">62_t:CDS:1</fullName>
    </submittedName>
</protein>
<dbReference type="GO" id="GO:0000139">
    <property type="term" value="C:Golgi membrane"/>
    <property type="evidence" value="ECO:0007669"/>
    <property type="project" value="TreeGrafter"/>
</dbReference>
<evidence type="ECO:0000256" key="1">
    <source>
        <dbReference type="ARBA" id="ARBA00004141"/>
    </source>
</evidence>